<reference evidence="1" key="1">
    <citation type="submission" date="2022-08" db="EMBL/GenBank/DDBJ databases">
        <title>Genomic analyses of the natural microbiome of Caenorhabditis elegans.</title>
        <authorList>
            <person name="Samuel B."/>
        </authorList>
    </citation>
    <scope>NUCLEOTIDE SEQUENCE</scope>
    <source>
        <strain evidence="1">BIGb0277</strain>
    </source>
</reference>
<dbReference type="EMBL" id="JANUEK010000009">
    <property type="protein sequence ID" value="MCS4281467.1"/>
    <property type="molecule type" value="Genomic_DNA"/>
</dbReference>
<protein>
    <recommendedName>
        <fullName evidence="3">Lipoprotein</fullName>
    </recommendedName>
</protein>
<accession>A0AAW5PPA6</accession>
<evidence type="ECO:0000313" key="2">
    <source>
        <dbReference type="Proteomes" id="UP001320691"/>
    </source>
</evidence>
<evidence type="ECO:0008006" key="3">
    <source>
        <dbReference type="Google" id="ProtNLM"/>
    </source>
</evidence>
<organism evidence="1 2">
    <name type="scientific">Stenotrophomonas rhizophila</name>
    <dbReference type="NCBI Taxonomy" id="216778"/>
    <lineage>
        <taxon>Bacteria</taxon>
        <taxon>Pseudomonadati</taxon>
        <taxon>Pseudomonadota</taxon>
        <taxon>Gammaproteobacteria</taxon>
        <taxon>Lysobacterales</taxon>
        <taxon>Lysobacteraceae</taxon>
        <taxon>Stenotrophomonas</taxon>
    </lineage>
</organism>
<sequence>MFKTITRVTVLAGAVLALGACSNPREASKANFTRAIQAYLDGQSGLCVPLPANEVPFTLPDQDLFPQNKTRADALVQAGLLSSHPTEVKQPFGSSTRRATEYRATAAGQSALVAQAPNTLIQRSAFCSGAYKVQDVTNFTEPGELMGVKLSHVEYTYTVKGSADWARSDALRSAYPELDKHAQDSVTSKATLILTHDGWVHESLVTR</sequence>
<dbReference type="AlphaFoldDB" id="A0AAW5PPA6"/>
<dbReference type="PROSITE" id="PS51257">
    <property type="entry name" value="PROKAR_LIPOPROTEIN"/>
    <property type="match status" value="1"/>
</dbReference>
<gene>
    <name evidence="1" type="ORF">M2412_003484</name>
</gene>
<name>A0AAW5PPA6_9GAMM</name>
<dbReference type="RefSeq" id="WP_259261958.1">
    <property type="nucleotide sequence ID" value="NZ_JANUEK010000009.1"/>
</dbReference>
<proteinExistence type="predicted"/>
<comment type="caution">
    <text evidence="1">The sequence shown here is derived from an EMBL/GenBank/DDBJ whole genome shotgun (WGS) entry which is preliminary data.</text>
</comment>
<dbReference type="Proteomes" id="UP001320691">
    <property type="component" value="Unassembled WGS sequence"/>
</dbReference>
<evidence type="ECO:0000313" key="1">
    <source>
        <dbReference type="EMBL" id="MCS4281467.1"/>
    </source>
</evidence>